<dbReference type="GO" id="GO:0046872">
    <property type="term" value="F:metal ion binding"/>
    <property type="evidence" value="ECO:0007669"/>
    <property type="project" value="UniProtKB-KW"/>
</dbReference>
<comment type="cofactor">
    <cofactor evidence="1">
        <name>Zn(2+)</name>
        <dbReference type="ChEBI" id="CHEBI:29105"/>
    </cofactor>
</comment>
<dbReference type="InterPro" id="IPR000718">
    <property type="entry name" value="Peptidase_M13"/>
</dbReference>
<evidence type="ECO:0000256" key="2">
    <source>
        <dbReference type="ARBA" id="ARBA00022670"/>
    </source>
</evidence>
<dbReference type="PRINTS" id="PR00786">
    <property type="entry name" value="NEPRILYSIN"/>
</dbReference>
<keyword evidence="6" id="KW-0482">Metalloprotease</keyword>
<reference evidence="10" key="1">
    <citation type="submission" date="2024-06" db="EMBL/GenBank/DDBJ databases">
        <authorList>
            <person name="Sun Y."/>
        </authorList>
    </citation>
    <scope>NUCLEOTIDE SEQUENCE</scope>
    <source>
        <strain evidence="10">IGA1.0</strain>
    </source>
</reference>
<keyword evidence="4 10" id="KW-0378">Hydrolase</keyword>
<dbReference type="GO" id="GO:0005886">
    <property type="term" value="C:plasma membrane"/>
    <property type="evidence" value="ECO:0007669"/>
    <property type="project" value="TreeGrafter"/>
</dbReference>
<feature type="domain" description="Peptidase M13 N-terminal" evidence="9">
    <location>
        <begin position="41"/>
        <end position="428"/>
    </location>
</feature>
<evidence type="ECO:0000313" key="10">
    <source>
        <dbReference type="EMBL" id="XBS89285.1"/>
    </source>
</evidence>
<feature type="signal peptide" evidence="7">
    <location>
        <begin position="1"/>
        <end position="20"/>
    </location>
</feature>
<dbReference type="PANTHER" id="PTHR11733:SF211">
    <property type="entry name" value="OLIGOPEPTIDASE LIPOPROTEIN M13 FAMILY"/>
    <property type="match status" value="1"/>
</dbReference>
<dbReference type="Gene3D" id="1.10.1380.10">
    <property type="entry name" value="Neutral endopeptidase , domain2"/>
    <property type="match status" value="1"/>
</dbReference>
<dbReference type="RefSeq" id="WP_007805619.1">
    <property type="nucleotide sequence ID" value="NZ_CP157948.1"/>
</dbReference>
<proteinExistence type="predicted"/>
<name>A0AAU7QI77_9GAMM</name>
<keyword evidence="2" id="KW-0645">Protease</keyword>
<organism evidence="10">
    <name type="scientific">Rhodanobacter sp. IGA1.0</name>
    <dbReference type="NCBI Taxonomy" id="3158582"/>
    <lineage>
        <taxon>Bacteria</taxon>
        <taxon>Pseudomonadati</taxon>
        <taxon>Pseudomonadota</taxon>
        <taxon>Gammaproteobacteria</taxon>
        <taxon>Lysobacterales</taxon>
        <taxon>Rhodanobacteraceae</taxon>
        <taxon>Rhodanobacter</taxon>
    </lineage>
</organism>
<dbReference type="EMBL" id="CP157948">
    <property type="protein sequence ID" value="XBS89285.1"/>
    <property type="molecule type" value="Genomic_DNA"/>
</dbReference>
<dbReference type="InterPro" id="IPR008753">
    <property type="entry name" value="Peptidase_M13_N"/>
</dbReference>
<dbReference type="SUPFAM" id="SSF55486">
    <property type="entry name" value="Metalloproteases ('zincins'), catalytic domain"/>
    <property type="match status" value="1"/>
</dbReference>
<dbReference type="CDD" id="cd08662">
    <property type="entry name" value="M13"/>
    <property type="match status" value="1"/>
</dbReference>
<dbReference type="Pfam" id="PF01431">
    <property type="entry name" value="Peptidase_M13"/>
    <property type="match status" value="1"/>
</dbReference>
<dbReference type="InterPro" id="IPR018497">
    <property type="entry name" value="Peptidase_M13_C"/>
</dbReference>
<evidence type="ECO:0000256" key="3">
    <source>
        <dbReference type="ARBA" id="ARBA00022723"/>
    </source>
</evidence>
<evidence type="ECO:0000256" key="5">
    <source>
        <dbReference type="ARBA" id="ARBA00022833"/>
    </source>
</evidence>
<evidence type="ECO:0000256" key="6">
    <source>
        <dbReference type="ARBA" id="ARBA00023049"/>
    </source>
</evidence>
<evidence type="ECO:0000256" key="4">
    <source>
        <dbReference type="ARBA" id="ARBA00022801"/>
    </source>
</evidence>
<dbReference type="InterPro" id="IPR024079">
    <property type="entry name" value="MetalloPept_cat_dom_sf"/>
</dbReference>
<evidence type="ECO:0000259" key="8">
    <source>
        <dbReference type="Pfam" id="PF01431"/>
    </source>
</evidence>
<dbReference type="GO" id="GO:0004222">
    <property type="term" value="F:metalloendopeptidase activity"/>
    <property type="evidence" value="ECO:0007669"/>
    <property type="project" value="InterPro"/>
</dbReference>
<dbReference type="GO" id="GO:0016485">
    <property type="term" value="P:protein processing"/>
    <property type="evidence" value="ECO:0007669"/>
    <property type="project" value="TreeGrafter"/>
</dbReference>
<evidence type="ECO:0000259" key="9">
    <source>
        <dbReference type="Pfam" id="PF05649"/>
    </source>
</evidence>
<feature type="chain" id="PRO_5043706035" evidence="7">
    <location>
        <begin position="21"/>
        <end position="683"/>
    </location>
</feature>
<dbReference type="PROSITE" id="PS51885">
    <property type="entry name" value="NEPRILYSIN"/>
    <property type="match status" value="1"/>
</dbReference>
<protein>
    <submittedName>
        <fullName evidence="10">M13 family metallopeptidase</fullName>
        <ecNumber evidence="10">3.4.24.-</ecNumber>
    </submittedName>
</protein>
<keyword evidence="3" id="KW-0479">Metal-binding</keyword>
<sequence length="683" mass="74900">MQHMRWILGAAILCGAPAWAATPATSPIGIDLKGIDHGVKPGDDFFRYANGDWLKTAKIPADRSSTGSFLKVFEQSEKDTAELIRNAGASHPAAGSNARRIADYYAAWMDTATIEKHGLSAIRPELAQIDAIASRADLARVLGSRLRADVDPLNATNYHTQNLFGLFVTQGLEDPSHHVAYLLQGGIALPSRDYYLSDDPHMVAARGKYLSYVGALLQQAGFADAQARAKAIVALETKIAKAQASLLDSENVHKANNLWRTADFASKAPGLDWPAYFKAAGLDDQSQIDAWQPGAITGLSALTASEPLQAWKDLLSFHTINHAAGLLPKAYADLNFDFYVRTLQGTPVQQPRWKRAVGATSNALGDAVGQLYVKHYFPASSKAEIEQLVKNLIAAFHDRIDTLSWMTPATRAKAQAKLATLRVGVGYPETWRDYGKLDIRADDALGNQLRAEKFEYEHQRAKLGQSVDKAEWWMTPQTVNAVNLPLQNALNFPAAILQPPFFDPKADAAANYGAIGSIIGHEISHSFDNLGAEFDDQGKLANWWTPEDLAHFKAAGQQLVEQFNQYEPLPGLHVDGEQTLGENIADVSGLTIAYLAYQKSLGGKPAPVIDGLTGDQRFFLAFGQAWRGKIRDAAQRQRLATDVHAPGDFRAETVRNLDPWYPAFEVKPGEKLYLAPKDRVRIW</sequence>
<dbReference type="AlphaFoldDB" id="A0AAU7QI77"/>
<feature type="domain" description="Peptidase M13 C-terminal" evidence="8">
    <location>
        <begin position="480"/>
        <end position="680"/>
    </location>
</feature>
<accession>A0AAU7QI77</accession>
<dbReference type="InterPro" id="IPR042089">
    <property type="entry name" value="Peptidase_M13_dom_2"/>
</dbReference>
<keyword evidence="5" id="KW-0862">Zinc</keyword>
<dbReference type="PANTHER" id="PTHR11733">
    <property type="entry name" value="ZINC METALLOPROTEASE FAMILY M13 NEPRILYSIN-RELATED"/>
    <property type="match status" value="1"/>
</dbReference>
<keyword evidence="7" id="KW-0732">Signal</keyword>
<gene>
    <name evidence="10" type="ORF">ABNK63_12905</name>
</gene>
<evidence type="ECO:0000256" key="1">
    <source>
        <dbReference type="ARBA" id="ARBA00001947"/>
    </source>
</evidence>
<dbReference type="Gene3D" id="3.40.390.10">
    <property type="entry name" value="Collagenase (Catalytic Domain)"/>
    <property type="match status" value="1"/>
</dbReference>
<dbReference type="Pfam" id="PF05649">
    <property type="entry name" value="Peptidase_M13_N"/>
    <property type="match status" value="1"/>
</dbReference>
<evidence type="ECO:0000256" key="7">
    <source>
        <dbReference type="SAM" id="SignalP"/>
    </source>
</evidence>
<dbReference type="EC" id="3.4.24.-" evidence="10"/>